<protein>
    <recommendedName>
        <fullName evidence="4">DUF465 domain-containing protein</fullName>
    </recommendedName>
</protein>
<dbReference type="OrthoDB" id="7392037at2"/>
<feature type="compositionally biased region" description="Basic and acidic residues" evidence="1">
    <location>
        <begin position="22"/>
        <end position="34"/>
    </location>
</feature>
<evidence type="ECO:0000256" key="1">
    <source>
        <dbReference type="SAM" id="MobiDB-lite"/>
    </source>
</evidence>
<dbReference type="Gene3D" id="6.10.280.50">
    <property type="match status" value="1"/>
</dbReference>
<accession>M2U3J0</accession>
<sequence>MGQAYTDSLLRKHAALDNEISQEAHRPHPDDLRMRHLKREKLKLKDAMSVQL</sequence>
<keyword evidence="3" id="KW-1185">Reference proteome</keyword>
<feature type="region of interest" description="Disordered" evidence="1">
    <location>
        <begin position="16"/>
        <end position="35"/>
    </location>
</feature>
<dbReference type="InterPro" id="IPR038444">
    <property type="entry name" value="DUF465_sf"/>
</dbReference>
<dbReference type="AlphaFoldDB" id="M2U3J0"/>
<organism evidence="2 3">
    <name type="scientific">Pacificimonas flava</name>
    <dbReference type="NCBI Taxonomy" id="1234595"/>
    <lineage>
        <taxon>Bacteria</taxon>
        <taxon>Pseudomonadati</taxon>
        <taxon>Pseudomonadota</taxon>
        <taxon>Alphaproteobacteria</taxon>
        <taxon>Sphingomonadales</taxon>
        <taxon>Sphingosinicellaceae</taxon>
        <taxon>Pacificimonas</taxon>
    </lineage>
</organism>
<dbReference type="Pfam" id="PF04325">
    <property type="entry name" value="DUF465"/>
    <property type="match status" value="1"/>
</dbReference>
<dbReference type="InterPro" id="IPR007420">
    <property type="entry name" value="DUF465"/>
</dbReference>
<gene>
    <name evidence="2" type="ORF">C725_2229</name>
</gene>
<name>M2U3J0_9SPHN</name>
<dbReference type="Proteomes" id="UP000011717">
    <property type="component" value="Unassembled WGS sequence"/>
</dbReference>
<evidence type="ECO:0000313" key="2">
    <source>
        <dbReference type="EMBL" id="EMD82508.1"/>
    </source>
</evidence>
<reference evidence="2 3" key="1">
    <citation type="journal article" date="2013" name="Genome Announc.">
        <title>Draft Genome Sequence of Strain JLT2015T, Belonging to the Family Sphingomonadaceae of the Alphaproteobacteria.</title>
        <authorList>
            <person name="Tang K."/>
            <person name="Liu K."/>
            <person name="Li S."/>
            <person name="Jiao N."/>
        </authorList>
    </citation>
    <scope>NUCLEOTIDE SEQUENCE [LARGE SCALE GENOMIC DNA]</scope>
    <source>
        <strain evidence="2 3">JLT2015</strain>
    </source>
</reference>
<comment type="caution">
    <text evidence="2">The sequence shown here is derived from an EMBL/GenBank/DDBJ whole genome shotgun (WGS) entry which is preliminary data.</text>
</comment>
<dbReference type="EMBL" id="AMRV01000007">
    <property type="protein sequence ID" value="EMD82508.1"/>
    <property type="molecule type" value="Genomic_DNA"/>
</dbReference>
<proteinExistence type="predicted"/>
<evidence type="ECO:0008006" key="4">
    <source>
        <dbReference type="Google" id="ProtNLM"/>
    </source>
</evidence>
<evidence type="ECO:0000313" key="3">
    <source>
        <dbReference type="Proteomes" id="UP000011717"/>
    </source>
</evidence>